<dbReference type="PANTHER" id="PTHR23501:SF187">
    <property type="entry name" value="MAJOR FACILITATOR SUPERFAMILY (MFS) PROFILE DOMAIN-CONTAINING PROTEIN"/>
    <property type="match status" value="1"/>
</dbReference>
<feature type="transmembrane region" description="Helical" evidence="8">
    <location>
        <begin position="452"/>
        <end position="473"/>
    </location>
</feature>
<evidence type="ECO:0000256" key="3">
    <source>
        <dbReference type="ARBA" id="ARBA00022692"/>
    </source>
</evidence>
<feature type="transmembrane region" description="Helical" evidence="8">
    <location>
        <begin position="419"/>
        <end position="440"/>
    </location>
</feature>
<dbReference type="GO" id="GO:0022857">
    <property type="term" value="F:transmembrane transporter activity"/>
    <property type="evidence" value="ECO:0007669"/>
    <property type="project" value="InterPro"/>
</dbReference>
<feature type="transmembrane region" description="Helical" evidence="8">
    <location>
        <begin position="285"/>
        <end position="303"/>
    </location>
</feature>
<evidence type="ECO:0000256" key="4">
    <source>
        <dbReference type="ARBA" id="ARBA00022989"/>
    </source>
</evidence>
<feature type="transmembrane region" description="Helical" evidence="8">
    <location>
        <begin position="359"/>
        <end position="382"/>
    </location>
</feature>
<dbReference type="Proteomes" id="UP000652219">
    <property type="component" value="Unassembled WGS sequence"/>
</dbReference>
<keyword evidence="11" id="KW-1185">Reference proteome</keyword>
<evidence type="ECO:0000256" key="1">
    <source>
        <dbReference type="ARBA" id="ARBA00004141"/>
    </source>
</evidence>
<dbReference type="InterPro" id="IPR011701">
    <property type="entry name" value="MFS"/>
</dbReference>
<dbReference type="Pfam" id="PF07690">
    <property type="entry name" value="MFS_1"/>
    <property type="match status" value="1"/>
</dbReference>
<feature type="domain" description="Major facilitator superfamily (MFS) profile" evidence="9">
    <location>
        <begin position="62"/>
        <end position="554"/>
    </location>
</feature>
<dbReference type="GO" id="GO:0005886">
    <property type="term" value="C:plasma membrane"/>
    <property type="evidence" value="ECO:0007669"/>
    <property type="project" value="TreeGrafter"/>
</dbReference>
<feature type="transmembrane region" description="Helical" evidence="8">
    <location>
        <begin position="127"/>
        <end position="146"/>
    </location>
</feature>
<feature type="compositionally biased region" description="Basic and acidic residues" evidence="7">
    <location>
        <begin position="32"/>
        <end position="44"/>
    </location>
</feature>
<feature type="region of interest" description="Disordered" evidence="7">
    <location>
        <begin position="1"/>
        <end position="47"/>
    </location>
</feature>
<evidence type="ECO:0000313" key="10">
    <source>
        <dbReference type="EMBL" id="KAF6789384.1"/>
    </source>
</evidence>
<feature type="transmembrane region" description="Helical" evidence="8">
    <location>
        <begin position="323"/>
        <end position="347"/>
    </location>
</feature>
<feature type="transmembrane region" description="Helical" evidence="8">
    <location>
        <begin position="215"/>
        <end position="233"/>
    </location>
</feature>
<feature type="transmembrane region" description="Helical" evidence="8">
    <location>
        <begin position="185"/>
        <end position="208"/>
    </location>
</feature>
<dbReference type="Gene3D" id="1.20.1250.20">
    <property type="entry name" value="MFS general substrate transporter like domains"/>
    <property type="match status" value="1"/>
</dbReference>
<dbReference type="SUPFAM" id="SSF103473">
    <property type="entry name" value="MFS general substrate transporter"/>
    <property type="match status" value="1"/>
</dbReference>
<evidence type="ECO:0000259" key="9">
    <source>
        <dbReference type="PROSITE" id="PS50850"/>
    </source>
</evidence>
<dbReference type="InterPro" id="IPR020846">
    <property type="entry name" value="MFS_dom"/>
</dbReference>
<evidence type="ECO:0000256" key="7">
    <source>
        <dbReference type="SAM" id="MobiDB-lite"/>
    </source>
</evidence>
<dbReference type="PANTHER" id="PTHR23501">
    <property type="entry name" value="MAJOR FACILITATOR SUPERFAMILY"/>
    <property type="match status" value="1"/>
</dbReference>
<keyword evidence="6" id="KW-0325">Glycoprotein</keyword>
<keyword evidence="3 8" id="KW-0812">Transmembrane</keyword>
<name>A0A8H6INZ9_9PEZI</name>
<evidence type="ECO:0000256" key="5">
    <source>
        <dbReference type="ARBA" id="ARBA00023136"/>
    </source>
</evidence>
<keyword evidence="2" id="KW-0813">Transport</keyword>
<feature type="transmembrane region" description="Helical" evidence="8">
    <location>
        <begin position="253"/>
        <end position="273"/>
    </location>
</feature>
<gene>
    <name evidence="10" type="ORF">CSOJ01_14789</name>
</gene>
<feature type="transmembrane region" description="Helical" evidence="8">
    <location>
        <begin position="388"/>
        <end position="407"/>
    </location>
</feature>
<protein>
    <submittedName>
        <fullName evidence="10">Major facilitator superfamily transporter</fullName>
    </submittedName>
</protein>
<proteinExistence type="predicted"/>
<accession>A0A8H6INZ9</accession>
<comment type="caution">
    <text evidence="10">The sequence shown here is derived from an EMBL/GenBank/DDBJ whole genome shotgun (WGS) entry which is preliminary data.</text>
</comment>
<comment type="subcellular location">
    <subcellularLocation>
        <location evidence="1">Membrane</location>
        <topology evidence="1">Multi-pass membrane protein</topology>
    </subcellularLocation>
</comment>
<evidence type="ECO:0000256" key="6">
    <source>
        <dbReference type="ARBA" id="ARBA00023180"/>
    </source>
</evidence>
<dbReference type="EMBL" id="WIGN01000531">
    <property type="protein sequence ID" value="KAF6789384.1"/>
    <property type="molecule type" value="Genomic_DNA"/>
</dbReference>
<feature type="transmembrane region" description="Helical" evidence="8">
    <location>
        <begin position="59"/>
        <end position="84"/>
    </location>
</feature>
<keyword evidence="4 8" id="KW-1133">Transmembrane helix</keyword>
<dbReference type="AlphaFoldDB" id="A0A8H6INZ9"/>
<dbReference type="CDD" id="cd17502">
    <property type="entry name" value="MFS_Azr1_MDR_like"/>
    <property type="match status" value="1"/>
</dbReference>
<keyword evidence="5 8" id="KW-0472">Membrane</keyword>
<evidence type="ECO:0000256" key="8">
    <source>
        <dbReference type="SAM" id="Phobius"/>
    </source>
</evidence>
<reference evidence="10 11" key="1">
    <citation type="journal article" date="2020" name="Phytopathology">
        <title>Genome Sequence Resources of Colletotrichum truncatum, C. plurivorum, C. musicola, and C. sojae: Four Species Pathogenic to Soybean (Glycine max).</title>
        <authorList>
            <person name="Rogerio F."/>
            <person name="Boufleur T.R."/>
            <person name="Ciampi-Guillardi M."/>
            <person name="Sukno S.A."/>
            <person name="Thon M.R."/>
            <person name="Massola Junior N.S."/>
            <person name="Baroncelli R."/>
        </authorList>
    </citation>
    <scope>NUCLEOTIDE SEQUENCE [LARGE SCALE GENOMIC DNA]</scope>
    <source>
        <strain evidence="10 11">LFN0009</strain>
    </source>
</reference>
<sequence length="574" mass="61634">MTMSESLDMSKHNHQNQHQTPDGRADAASPASKEHDSPIRHQEAEVAAAEAPMKKDLRFWTMFLAIGLCQFLAALDATILSTALPTIMGELDSGELYVWVVNSYLLASTAFGPIFGQASNIFGRRVLTILAVLLFAAGSAICGSAGNTVQLIVGRSVQGIGGGGCVVMPEILICDLVSLRERGMYAGILAAAWTVACLAAPVIGAALAERATWRWIFYMNLPISAVVLVPVVLLKQRYPHQGTLWQRLRRIDWAGNAILVASVTSLLLSLTWAGTLHPWSSWRTIVPMVLGLVGLGGFVYFESGPWLSEPTMPVRLFQNCTSAAVYVTSFLHGILLFWVGYFLPIFFQAVGAASPMRSAVLVLPVLTVGAPAGLLAGVATTVTGKYRPWHFVGWALTAVGLGLFALLDERSPLGWSVGFQVVFGFGFGVLFTTFLPALLASLSDADVAVATATWIFVRNLGCIWGIAIPAAVFNTRTDRLVAALPDAALREMLVRGGAYEHATAASVGLFRAVPELYGMIVDLYASSLKLVWLVSIAFAVLGFFLTFLVEGLGLRKTNDTEFGLSPPQAARNEV</sequence>
<feature type="transmembrane region" description="Helical" evidence="8">
    <location>
        <begin position="96"/>
        <end position="115"/>
    </location>
</feature>
<organism evidence="10 11">
    <name type="scientific">Colletotrichum sojae</name>
    <dbReference type="NCBI Taxonomy" id="2175907"/>
    <lineage>
        <taxon>Eukaryota</taxon>
        <taxon>Fungi</taxon>
        <taxon>Dikarya</taxon>
        <taxon>Ascomycota</taxon>
        <taxon>Pezizomycotina</taxon>
        <taxon>Sordariomycetes</taxon>
        <taxon>Hypocreomycetidae</taxon>
        <taxon>Glomerellales</taxon>
        <taxon>Glomerellaceae</taxon>
        <taxon>Colletotrichum</taxon>
        <taxon>Colletotrichum orchidearum species complex</taxon>
    </lineage>
</organism>
<dbReference type="PROSITE" id="PS50850">
    <property type="entry name" value="MFS"/>
    <property type="match status" value="1"/>
</dbReference>
<feature type="transmembrane region" description="Helical" evidence="8">
    <location>
        <begin position="530"/>
        <end position="549"/>
    </location>
</feature>
<evidence type="ECO:0000256" key="2">
    <source>
        <dbReference type="ARBA" id="ARBA00022448"/>
    </source>
</evidence>
<evidence type="ECO:0000313" key="11">
    <source>
        <dbReference type="Proteomes" id="UP000652219"/>
    </source>
</evidence>
<dbReference type="InterPro" id="IPR036259">
    <property type="entry name" value="MFS_trans_sf"/>
</dbReference>